<dbReference type="OrthoDB" id="510453at2759"/>
<name>A0A9D4TYW4_CHLVU</name>
<feature type="region of interest" description="Disordered" evidence="1">
    <location>
        <begin position="142"/>
        <end position="195"/>
    </location>
</feature>
<dbReference type="SUPFAM" id="SSF57959">
    <property type="entry name" value="Leucine zipper domain"/>
    <property type="match status" value="1"/>
</dbReference>
<proteinExistence type="predicted"/>
<reference evidence="3" key="1">
    <citation type="journal article" date="2019" name="Plant J.">
        <title>Chlorella vulgaris genome assembly and annotation reveals the molecular basis for metabolic acclimation to high light conditions.</title>
        <authorList>
            <person name="Cecchin M."/>
            <person name="Marcolungo L."/>
            <person name="Rossato M."/>
            <person name="Girolomoni L."/>
            <person name="Cosentino E."/>
            <person name="Cuine S."/>
            <person name="Li-Beisson Y."/>
            <person name="Delledonne M."/>
            <person name="Ballottari M."/>
        </authorList>
    </citation>
    <scope>NUCLEOTIDE SEQUENCE</scope>
    <source>
        <strain evidence="3">211/11P</strain>
    </source>
</reference>
<dbReference type="InterPro" id="IPR004827">
    <property type="entry name" value="bZIP"/>
</dbReference>
<sequence length="554" mass="58917">MESSGPPASLELLGDFSTIPPNAPEFVPVDNFFDSYIAELSSRSKRTHEPTGDNAVSKAPKFDTVQTAGAMHMAVPAAYAGMAGSMQPQFMEAALGGAAQPTMHMLPGMQGSGDTTGIFGAAPAPYAGLGLQLGGGYPGGPSAALLSSGPAMQPADSHGTSQGNSHGDSKVRKSAKQQEANKVAQQRYRDRKKQKYQEMEAQVGVLSQQLAALQALQGRNQLLEGLNSELHSQLIGREKEVERLKLALDIAAERSLSSHSNPPSPTAAVPQADPADNASQAVLACGSCDLLPEDLTGIDFKQGFADEILKLRSFVEQHGVTDGAAPGHSLSDSDMRALGQLVARSCQLCQAALRAEGVRVIELINKDPGSLSLVGSAAASERWSRCLEVMHLSQQQQEVLLLNRRSHLQRMRCIYLERQGLNMQAMSLMLPHSSPNPAEDNTVEGRMANMSSAGYLQVAKSSAELGEVLDRIKDNLRREQRAVMELNCLLIAKLLNPLQAAHYMLTAYPQHCDALALSNMLAKRLGREEYGDSPPTGGAAALAGGGCQQQVGCC</sequence>
<dbReference type="InterPro" id="IPR046347">
    <property type="entry name" value="bZIP_sf"/>
</dbReference>
<protein>
    <recommendedName>
        <fullName evidence="2">BZIP domain-containing protein</fullName>
    </recommendedName>
</protein>
<evidence type="ECO:0000256" key="1">
    <source>
        <dbReference type="SAM" id="MobiDB-lite"/>
    </source>
</evidence>
<gene>
    <name evidence="3" type="ORF">D9Q98_000900</name>
</gene>
<comment type="caution">
    <text evidence="3">The sequence shown here is derived from an EMBL/GenBank/DDBJ whole genome shotgun (WGS) entry which is preliminary data.</text>
</comment>
<evidence type="ECO:0000259" key="2">
    <source>
        <dbReference type="PROSITE" id="PS00036"/>
    </source>
</evidence>
<evidence type="ECO:0000313" key="3">
    <source>
        <dbReference type="EMBL" id="KAI3438471.1"/>
    </source>
</evidence>
<dbReference type="Proteomes" id="UP001055712">
    <property type="component" value="Unassembled WGS sequence"/>
</dbReference>
<evidence type="ECO:0000313" key="4">
    <source>
        <dbReference type="Proteomes" id="UP001055712"/>
    </source>
</evidence>
<dbReference type="AlphaFoldDB" id="A0A9D4TYW4"/>
<dbReference type="CDD" id="cd14686">
    <property type="entry name" value="bZIP"/>
    <property type="match status" value="1"/>
</dbReference>
<dbReference type="PROSITE" id="PS00036">
    <property type="entry name" value="BZIP_BASIC"/>
    <property type="match status" value="1"/>
</dbReference>
<feature type="region of interest" description="Disordered" evidence="1">
    <location>
        <begin position="254"/>
        <end position="275"/>
    </location>
</feature>
<organism evidence="3 4">
    <name type="scientific">Chlorella vulgaris</name>
    <name type="common">Green alga</name>
    <dbReference type="NCBI Taxonomy" id="3077"/>
    <lineage>
        <taxon>Eukaryota</taxon>
        <taxon>Viridiplantae</taxon>
        <taxon>Chlorophyta</taxon>
        <taxon>core chlorophytes</taxon>
        <taxon>Trebouxiophyceae</taxon>
        <taxon>Chlorellales</taxon>
        <taxon>Chlorellaceae</taxon>
        <taxon>Chlorella clade</taxon>
        <taxon>Chlorella</taxon>
    </lineage>
</organism>
<reference evidence="3" key="2">
    <citation type="submission" date="2020-11" db="EMBL/GenBank/DDBJ databases">
        <authorList>
            <person name="Cecchin M."/>
            <person name="Marcolungo L."/>
            <person name="Rossato M."/>
            <person name="Girolomoni L."/>
            <person name="Cosentino E."/>
            <person name="Cuine S."/>
            <person name="Li-Beisson Y."/>
            <person name="Delledonne M."/>
            <person name="Ballottari M."/>
        </authorList>
    </citation>
    <scope>NUCLEOTIDE SEQUENCE</scope>
    <source>
        <strain evidence="3">211/11P</strain>
        <tissue evidence="3">Whole cell</tissue>
    </source>
</reference>
<dbReference type="GO" id="GO:0003700">
    <property type="term" value="F:DNA-binding transcription factor activity"/>
    <property type="evidence" value="ECO:0007669"/>
    <property type="project" value="InterPro"/>
</dbReference>
<keyword evidence="4" id="KW-1185">Reference proteome</keyword>
<feature type="domain" description="BZIP" evidence="2">
    <location>
        <begin position="176"/>
        <end position="191"/>
    </location>
</feature>
<accession>A0A9D4TYW4</accession>
<dbReference type="EMBL" id="SIDB01000001">
    <property type="protein sequence ID" value="KAI3438471.1"/>
    <property type="molecule type" value="Genomic_DNA"/>
</dbReference>